<dbReference type="RefSeq" id="WP_110500028.1">
    <property type="nucleotide sequence ID" value="NZ_QJVD01000004.1"/>
</dbReference>
<evidence type="ECO:0000256" key="1">
    <source>
        <dbReference type="SAM" id="MobiDB-lite"/>
    </source>
</evidence>
<evidence type="ECO:0000313" key="3">
    <source>
        <dbReference type="EMBL" id="PYI68776.1"/>
    </source>
</evidence>
<keyword evidence="2" id="KW-0472">Membrane</keyword>
<organism evidence="3 4">
    <name type="scientific">Arthrobacter livingstonensis</name>
    <dbReference type="NCBI Taxonomy" id="670078"/>
    <lineage>
        <taxon>Bacteria</taxon>
        <taxon>Bacillati</taxon>
        <taxon>Actinomycetota</taxon>
        <taxon>Actinomycetes</taxon>
        <taxon>Micrococcales</taxon>
        <taxon>Micrococcaceae</taxon>
        <taxon>Arthrobacter</taxon>
    </lineage>
</organism>
<keyword evidence="4" id="KW-1185">Reference proteome</keyword>
<evidence type="ECO:0000313" key="4">
    <source>
        <dbReference type="Proteomes" id="UP000247832"/>
    </source>
</evidence>
<keyword evidence="2" id="KW-0812">Transmembrane</keyword>
<dbReference type="AlphaFoldDB" id="A0A2V5M0Y9"/>
<reference evidence="3 4" key="1">
    <citation type="submission" date="2018-05" db="EMBL/GenBank/DDBJ databases">
        <title>Genetic diversity of glacier-inhabiting Cryobacterium bacteria in China and description of Cryobacterium mengkeensis sp. nov. and Arthrobacter glacialis sp. nov.</title>
        <authorList>
            <person name="Liu Q."/>
            <person name="Xin Y.-H."/>
        </authorList>
    </citation>
    <scope>NUCLEOTIDE SEQUENCE [LARGE SCALE GENOMIC DNA]</scope>
    <source>
        <strain evidence="3 4">LI2</strain>
    </source>
</reference>
<accession>A0A2V5M0Y9</accession>
<feature type="region of interest" description="Disordered" evidence="1">
    <location>
        <begin position="132"/>
        <end position="157"/>
    </location>
</feature>
<name>A0A2V5M0Y9_9MICC</name>
<feature type="compositionally biased region" description="Basic and acidic residues" evidence="1">
    <location>
        <begin position="147"/>
        <end position="157"/>
    </location>
</feature>
<gene>
    <name evidence="3" type="ORF">CVV68_05655</name>
</gene>
<proteinExistence type="predicted"/>
<keyword evidence="2" id="KW-1133">Transmembrane helix</keyword>
<sequence length="157" mass="17210">MMRTQDPIVILQSGPVQWWEVLGAFGPLAALLSAGVAGFFAWKSLRQAAKVQDDNTKAAAAAQSENALAALRSQWWTRVQWALDSALSDHPARQKAGNDMIRAFLREDRVPNSDIEALDAAWEDPLQRAADRLGIDTSLAPADNEDKDNSREEPGND</sequence>
<dbReference type="OrthoDB" id="4479226at2"/>
<dbReference type="Proteomes" id="UP000247832">
    <property type="component" value="Unassembled WGS sequence"/>
</dbReference>
<protein>
    <submittedName>
        <fullName evidence="3">Uncharacterized protein</fullName>
    </submittedName>
</protein>
<feature type="transmembrane region" description="Helical" evidence="2">
    <location>
        <begin position="21"/>
        <end position="42"/>
    </location>
</feature>
<evidence type="ECO:0000256" key="2">
    <source>
        <dbReference type="SAM" id="Phobius"/>
    </source>
</evidence>
<comment type="caution">
    <text evidence="3">The sequence shown here is derived from an EMBL/GenBank/DDBJ whole genome shotgun (WGS) entry which is preliminary data.</text>
</comment>
<dbReference type="EMBL" id="QJVD01000004">
    <property type="protein sequence ID" value="PYI68776.1"/>
    <property type="molecule type" value="Genomic_DNA"/>
</dbReference>